<protein>
    <submittedName>
        <fullName evidence="2">Uncharacterized protein</fullName>
    </submittedName>
</protein>
<evidence type="ECO:0000256" key="1">
    <source>
        <dbReference type="SAM" id="MobiDB-lite"/>
    </source>
</evidence>
<accession>A0A4Z2I6U9</accession>
<dbReference type="EMBL" id="SRLO01000129">
    <property type="protein sequence ID" value="TNN73044.1"/>
    <property type="molecule type" value="Genomic_DNA"/>
</dbReference>
<evidence type="ECO:0000313" key="2">
    <source>
        <dbReference type="EMBL" id="TNN73044.1"/>
    </source>
</evidence>
<evidence type="ECO:0000313" key="3">
    <source>
        <dbReference type="Proteomes" id="UP000314294"/>
    </source>
</evidence>
<name>A0A4Z2I6U9_9TELE</name>
<feature type="compositionally biased region" description="Low complexity" evidence="1">
    <location>
        <begin position="107"/>
        <end position="119"/>
    </location>
</feature>
<dbReference type="Proteomes" id="UP000314294">
    <property type="component" value="Unassembled WGS sequence"/>
</dbReference>
<feature type="region of interest" description="Disordered" evidence="1">
    <location>
        <begin position="13"/>
        <end position="38"/>
    </location>
</feature>
<gene>
    <name evidence="2" type="ORF">EYF80_016714</name>
</gene>
<reference evidence="2 3" key="1">
    <citation type="submission" date="2019-03" db="EMBL/GenBank/DDBJ databases">
        <title>First draft genome of Liparis tanakae, snailfish: a comprehensive survey of snailfish specific genes.</title>
        <authorList>
            <person name="Kim W."/>
            <person name="Song I."/>
            <person name="Jeong J.-H."/>
            <person name="Kim D."/>
            <person name="Kim S."/>
            <person name="Ryu S."/>
            <person name="Song J.Y."/>
            <person name="Lee S.K."/>
        </authorList>
    </citation>
    <scope>NUCLEOTIDE SEQUENCE [LARGE SCALE GENOMIC DNA]</scope>
    <source>
        <tissue evidence="2">Muscle</tissue>
    </source>
</reference>
<sequence length="130" mass="14801">MTDILFLVLREKSEREREREEEGGIRRESKSEKTHYKLVPRAARNTCSGLELQINVMKSTTYRQGQTPDLQSWYLCHLKDHQRLVSEAEIAATRYLPGSAGLESRSKPSSGNSSNYSCNPTAECEQNVHV</sequence>
<keyword evidence="3" id="KW-1185">Reference proteome</keyword>
<proteinExistence type="predicted"/>
<dbReference type="AlphaFoldDB" id="A0A4Z2I6U9"/>
<organism evidence="2 3">
    <name type="scientific">Liparis tanakae</name>
    <name type="common">Tanaka's snailfish</name>
    <dbReference type="NCBI Taxonomy" id="230148"/>
    <lineage>
        <taxon>Eukaryota</taxon>
        <taxon>Metazoa</taxon>
        <taxon>Chordata</taxon>
        <taxon>Craniata</taxon>
        <taxon>Vertebrata</taxon>
        <taxon>Euteleostomi</taxon>
        <taxon>Actinopterygii</taxon>
        <taxon>Neopterygii</taxon>
        <taxon>Teleostei</taxon>
        <taxon>Neoteleostei</taxon>
        <taxon>Acanthomorphata</taxon>
        <taxon>Eupercaria</taxon>
        <taxon>Perciformes</taxon>
        <taxon>Cottioidei</taxon>
        <taxon>Cottales</taxon>
        <taxon>Liparidae</taxon>
        <taxon>Liparis</taxon>
    </lineage>
</organism>
<comment type="caution">
    <text evidence="2">The sequence shown here is derived from an EMBL/GenBank/DDBJ whole genome shotgun (WGS) entry which is preliminary data.</text>
</comment>
<feature type="compositionally biased region" description="Basic and acidic residues" evidence="1">
    <location>
        <begin position="13"/>
        <end position="35"/>
    </location>
</feature>
<feature type="region of interest" description="Disordered" evidence="1">
    <location>
        <begin position="97"/>
        <end position="119"/>
    </location>
</feature>